<organism evidence="2 3">
    <name type="scientific">Trichodelitschia bisporula</name>
    <dbReference type="NCBI Taxonomy" id="703511"/>
    <lineage>
        <taxon>Eukaryota</taxon>
        <taxon>Fungi</taxon>
        <taxon>Dikarya</taxon>
        <taxon>Ascomycota</taxon>
        <taxon>Pezizomycotina</taxon>
        <taxon>Dothideomycetes</taxon>
        <taxon>Dothideomycetes incertae sedis</taxon>
        <taxon>Phaeotrichales</taxon>
        <taxon>Phaeotrichaceae</taxon>
        <taxon>Trichodelitschia</taxon>
    </lineage>
</organism>
<dbReference type="Gene3D" id="3.40.250.10">
    <property type="entry name" value="Rhodanese-like domain"/>
    <property type="match status" value="1"/>
</dbReference>
<evidence type="ECO:0000313" key="3">
    <source>
        <dbReference type="Proteomes" id="UP000799640"/>
    </source>
</evidence>
<feature type="domain" description="Rhodanese" evidence="1">
    <location>
        <begin position="82"/>
        <end position="176"/>
    </location>
</feature>
<gene>
    <name evidence="2" type="ORF">EJ06DRAFT_548184</name>
</gene>
<dbReference type="CDD" id="cd01519">
    <property type="entry name" value="RHOD_HSP67B2"/>
    <property type="match status" value="1"/>
</dbReference>
<dbReference type="EMBL" id="ML996692">
    <property type="protein sequence ID" value="KAF2402002.1"/>
    <property type="molecule type" value="Genomic_DNA"/>
</dbReference>
<dbReference type="PANTHER" id="PTHR44086:SF10">
    <property type="entry name" value="THIOSULFATE SULFURTRANSFERASE_RHODANESE-LIKE DOMAIN-CONTAINING PROTEIN 3"/>
    <property type="match status" value="1"/>
</dbReference>
<dbReference type="Pfam" id="PF00581">
    <property type="entry name" value="Rhodanese"/>
    <property type="match status" value="1"/>
</dbReference>
<dbReference type="SMART" id="SM00450">
    <property type="entry name" value="RHOD"/>
    <property type="match status" value="1"/>
</dbReference>
<dbReference type="SUPFAM" id="SSF52821">
    <property type="entry name" value="Rhodanese/Cell cycle control phosphatase"/>
    <property type="match status" value="1"/>
</dbReference>
<proteinExistence type="predicted"/>
<evidence type="ECO:0000259" key="1">
    <source>
        <dbReference type="PROSITE" id="PS50206"/>
    </source>
</evidence>
<dbReference type="InterPro" id="IPR036873">
    <property type="entry name" value="Rhodanese-like_dom_sf"/>
</dbReference>
<dbReference type="PANTHER" id="PTHR44086">
    <property type="entry name" value="THIOSULFATE SULFURTRANSFERASE RDL2, MITOCHONDRIAL-RELATED"/>
    <property type="match status" value="1"/>
</dbReference>
<reference evidence="2" key="1">
    <citation type="journal article" date="2020" name="Stud. Mycol.">
        <title>101 Dothideomycetes genomes: a test case for predicting lifestyles and emergence of pathogens.</title>
        <authorList>
            <person name="Haridas S."/>
            <person name="Albert R."/>
            <person name="Binder M."/>
            <person name="Bloem J."/>
            <person name="Labutti K."/>
            <person name="Salamov A."/>
            <person name="Andreopoulos B."/>
            <person name="Baker S."/>
            <person name="Barry K."/>
            <person name="Bills G."/>
            <person name="Bluhm B."/>
            <person name="Cannon C."/>
            <person name="Castanera R."/>
            <person name="Culley D."/>
            <person name="Daum C."/>
            <person name="Ezra D."/>
            <person name="Gonzalez J."/>
            <person name="Henrissat B."/>
            <person name="Kuo A."/>
            <person name="Liang C."/>
            <person name="Lipzen A."/>
            <person name="Lutzoni F."/>
            <person name="Magnuson J."/>
            <person name="Mondo S."/>
            <person name="Nolan M."/>
            <person name="Ohm R."/>
            <person name="Pangilinan J."/>
            <person name="Park H.-J."/>
            <person name="Ramirez L."/>
            <person name="Alfaro M."/>
            <person name="Sun H."/>
            <person name="Tritt A."/>
            <person name="Yoshinaga Y."/>
            <person name="Zwiers L.-H."/>
            <person name="Turgeon B."/>
            <person name="Goodwin S."/>
            <person name="Spatafora J."/>
            <person name="Crous P."/>
            <person name="Grigoriev I."/>
        </authorList>
    </citation>
    <scope>NUCLEOTIDE SEQUENCE</scope>
    <source>
        <strain evidence="2">CBS 262.69</strain>
    </source>
</reference>
<dbReference type="InterPro" id="IPR001763">
    <property type="entry name" value="Rhodanese-like_dom"/>
</dbReference>
<dbReference type="GO" id="GO:0005739">
    <property type="term" value="C:mitochondrion"/>
    <property type="evidence" value="ECO:0007669"/>
    <property type="project" value="TreeGrafter"/>
</dbReference>
<name>A0A6G1I171_9PEZI</name>
<dbReference type="GO" id="GO:0004792">
    <property type="term" value="F:thiosulfate-cyanide sulfurtransferase activity"/>
    <property type="evidence" value="ECO:0007669"/>
    <property type="project" value="TreeGrafter"/>
</dbReference>
<dbReference type="OrthoDB" id="566238at2759"/>
<accession>A0A6G1I171</accession>
<dbReference type="AlphaFoldDB" id="A0A6G1I171"/>
<keyword evidence="3" id="KW-1185">Reference proteome</keyword>
<evidence type="ECO:0000313" key="2">
    <source>
        <dbReference type="EMBL" id="KAF2402002.1"/>
    </source>
</evidence>
<sequence>MALPRTLSRRVLATSIPSLRPHPTPSRTHLLRPAFTLPASTRPQQRWHSAPSGPEFKRYDFQAIRELVEEPNSDRVLIANPLDVREPAEYAAGYIPTALNMPIQSQPDALFLSPEEFEDRLGFAKPPPNKEVVFYCKAGVRSSAAAQLARQNGYKNVGEYRGSWVDWVKNGGEDSGNPREEQGAPPSI</sequence>
<dbReference type="Proteomes" id="UP000799640">
    <property type="component" value="Unassembled WGS sequence"/>
</dbReference>
<dbReference type="PROSITE" id="PS50206">
    <property type="entry name" value="RHODANESE_3"/>
    <property type="match status" value="1"/>
</dbReference>
<protein>
    <submittedName>
        <fullName evidence="2">Rhodanese-like protein</fullName>
    </submittedName>
</protein>